<feature type="non-terminal residue" evidence="5">
    <location>
        <position position="192"/>
    </location>
</feature>
<dbReference type="Pfam" id="PF08240">
    <property type="entry name" value="ADH_N"/>
    <property type="match status" value="1"/>
</dbReference>
<dbReference type="InterPro" id="IPR013154">
    <property type="entry name" value="ADH-like_N"/>
</dbReference>
<evidence type="ECO:0000256" key="1">
    <source>
        <dbReference type="ARBA" id="ARBA00022723"/>
    </source>
</evidence>
<dbReference type="InterPro" id="IPR011032">
    <property type="entry name" value="GroES-like_sf"/>
</dbReference>
<dbReference type="GO" id="GO:0016491">
    <property type="term" value="F:oxidoreductase activity"/>
    <property type="evidence" value="ECO:0007669"/>
    <property type="project" value="UniProtKB-KW"/>
</dbReference>
<evidence type="ECO:0000259" key="4">
    <source>
        <dbReference type="Pfam" id="PF08240"/>
    </source>
</evidence>
<feature type="domain" description="Alcohol dehydrogenase-like N-terminal" evidence="4">
    <location>
        <begin position="24"/>
        <end position="135"/>
    </location>
</feature>
<dbReference type="PROSITE" id="PS00059">
    <property type="entry name" value="ADH_ZINC"/>
    <property type="match status" value="1"/>
</dbReference>
<evidence type="ECO:0000256" key="2">
    <source>
        <dbReference type="ARBA" id="ARBA00022833"/>
    </source>
</evidence>
<keyword evidence="2" id="KW-0862">Zinc</keyword>
<name>A0A382PLX9_9ZZZZ</name>
<dbReference type="SUPFAM" id="SSF50129">
    <property type="entry name" value="GroES-like"/>
    <property type="match status" value="1"/>
</dbReference>
<sequence length="192" mass="20637">MKALVKTRAQVGLELKEVPTPEPGPDDVRIHIIKSSICGTDLHIYDWDNWASHNIDIPLTIGHEYVGTVDKVGSNVHDYSPGDLVSGEGHIVCGRCRNCLAGRRHLCHDTLGVGINRPGAFAEYLIIPVANVWPCDSKIPLEILTCFDPLGNATHAALSFNVIGEDVLITGAGPIGLMAASIVRHTGARHVV</sequence>
<dbReference type="Gene3D" id="3.90.180.10">
    <property type="entry name" value="Medium-chain alcohol dehydrogenases, catalytic domain"/>
    <property type="match status" value="1"/>
</dbReference>
<dbReference type="InterPro" id="IPR050129">
    <property type="entry name" value="Zn_alcohol_dh"/>
</dbReference>
<accession>A0A382PLX9</accession>
<organism evidence="5">
    <name type="scientific">marine metagenome</name>
    <dbReference type="NCBI Taxonomy" id="408172"/>
    <lineage>
        <taxon>unclassified sequences</taxon>
        <taxon>metagenomes</taxon>
        <taxon>ecological metagenomes</taxon>
    </lineage>
</organism>
<keyword evidence="1" id="KW-0479">Metal-binding</keyword>
<dbReference type="GO" id="GO:0008270">
    <property type="term" value="F:zinc ion binding"/>
    <property type="evidence" value="ECO:0007669"/>
    <property type="project" value="InterPro"/>
</dbReference>
<evidence type="ECO:0000256" key="3">
    <source>
        <dbReference type="ARBA" id="ARBA00023002"/>
    </source>
</evidence>
<dbReference type="InterPro" id="IPR002328">
    <property type="entry name" value="ADH_Zn_CS"/>
</dbReference>
<dbReference type="PANTHER" id="PTHR43401">
    <property type="entry name" value="L-THREONINE 3-DEHYDROGENASE"/>
    <property type="match status" value="1"/>
</dbReference>
<keyword evidence="3" id="KW-0560">Oxidoreductase</keyword>
<dbReference type="PANTHER" id="PTHR43401:SF2">
    <property type="entry name" value="L-THREONINE 3-DEHYDROGENASE"/>
    <property type="match status" value="1"/>
</dbReference>
<dbReference type="EMBL" id="UINC01107522">
    <property type="protein sequence ID" value="SVC72961.1"/>
    <property type="molecule type" value="Genomic_DNA"/>
</dbReference>
<dbReference type="Gene3D" id="3.40.50.720">
    <property type="entry name" value="NAD(P)-binding Rossmann-like Domain"/>
    <property type="match status" value="1"/>
</dbReference>
<gene>
    <name evidence="5" type="ORF">METZ01_LOCUS325815</name>
</gene>
<dbReference type="AlphaFoldDB" id="A0A382PLX9"/>
<protein>
    <recommendedName>
        <fullName evidence="4">Alcohol dehydrogenase-like N-terminal domain-containing protein</fullName>
    </recommendedName>
</protein>
<evidence type="ECO:0000313" key="5">
    <source>
        <dbReference type="EMBL" id="SVC72961.1"/>
    </source>
</evidence>
<reference evidence="5" key="1">
    <citation type="submission" date="2018-05" db="EMBL/GenBank/DDBJ databases">
        <authorList>
            <person name="Lanie J.A."/>
            <person name="Ng W.-L."/>
            <person name="Kazmierczak K.M."/>
            <person name="Andrzejewski T.M."/>
            <person name="Davidsen T.M."/>
            <person name="Wayne K.J."/>
            <person name="Tettelin H."/>
            <person name="Glass J.I."/>
            <person name="Rusch D."/>
            <person name="Podicherti R."/>
            <person name="Tsui H.-C.T."/>
            <person name="Winkler M.E."/>
        </authorList>
    </citation>
    <scope>NUCLEOTIDE SEQUENCE</scope>
</reference>
<proteinExistence type="predicted"/>